<protein>
    <submittedName>
        <fullName evidence="2">Uncharacterized protein</fullName>
    </submittedName>
</protein>
<evidence type="ECO:0000256" key="1">
    <source>
        <dbReference type="SAM" id="MobiDB-lite"/>
    </source>
</evidence>
<dbReference type="PANTHER" id="PTHR31424:SF5">
    <property type="entry name" value="APPLE DOMAIN-CONTAINING PROTEIN"/>
    <property type="match status" value="1"/>
</dbReference>
<proteinExistence type="predicted"/>
<keyword evidence="3" id="KW-1185">Reference proteome</keyword>
<dbReference type="AlphaFoldDB" id="A0A2P4PQU2"/>
<evidence type="ECO:0000313" key="2">
    <source>
        <dbReference type="EMBL" id="POG67733.1"/>
    </source>
</evidence>
<dbReference type="Proteomes" id="UP000018888">
    <property type="component" value="Unassembled WGS sequence"/>
</dbReference>
<organism evidence="2 3">
    <name type="scientific">Rhizophagus irregularis (strain DAOM 181602 / DAOM 197198 / MUCL 43194)</name>
    <name type="common">Arbuscular mycorrhizal fungus</name>
    <name type="synonym">Glomus intraradices</name>
    <dbReference type="NCBI Taxonomy" id="747089"/>
    <lineage>
        <taxon>Eukaryota</taxon>
        <taxon>Fungi</taxon>
        <taxon>Fungi incertae sedis</taxon>
        <taxon>Mucoromycota</taxon>
        <taxon>Glomeromycotina</taxon>
        <taxon>Glomeromycetes</taxon>
        <taxon>Glomerales</taxon>
        <taxon>Glomeraceae</taxon>
        <taxon>Rhizophagus</taxon>
    </lineage>
</organism>
<name>A0A2P4PQU2_RHIID</name>
<gene>
    <name evidence="2" type="ORF">GLOIN_2v1481364</name>
</gene>
<evidence type="ECO:0000313" key="3">
    <source>
        <dbReference type="Proteomes" id="UP000018888"/>
    </source>
</evidence>
<reference evidence="2 3" key="1">
    <citation type="journal article" date="2013" name="Proc. Natl. Acad. Sci. U.S.A.">
        <title>Genome of an arbuscular mycorrhizal fungus provides insight into the oldest plant symbiosis.</title>
        <authorList>
            <person name="Tisserant E."/>
            <person name="Malbreil M."/>
            <person name="Kuo A."/>
            <person name="Kohler A."/>
            <person name="Symeonidi A."/>
            <person name="Balestrini R."/>
            <person name="Charron P."/>
            <person name="Duensing N."/>
            <person name="Frei Dit Frey N."/>
            <person name="Gianinazzi-Pearson V."/>
            <person name="Gilbert L.B."/>
            <person name="Handa Y."/>
            <person name="Herr J.R."/>
            <person name="Hijri M."/>
            <person name="Koul R."/>
            <person name="Kawaguchi M."/>
            <person name="Krajinski F."/>
            <person name="Lammers P.J."/>
            <person name="Masclaux F.G."/>
            <person name="Murat C."/>
            <person name="Morin E."/>
            <person name="Ndikumana S."/>
            <person name="Pagni M."/>
            <person name="Petitpierre D."/>
            <person name="Requena N."/>
            <person name="Rosikiewicz P."/>
            <person name="Riley R."/>
            <person name="Saito K."/>
            <person name="San Clemente H."/>
            <person name="Shapiro H."/>
            <person name="van Tuinen D."/>
            <person name="Becard G."/>
            <person name="Bonfante P."/>
            <person name="Paszkowski U."/>
            <person name="Shachar-Hill Y.Y."/>
            <person name="Tuskan G.A."/>
            <person name="Young P.W."/>
            <person name="Sanders I.R."/>
            <person name="Henrissat B."/>
            <person name="Rensing S.A."/>
            <person name="Grigoriev I.V."/>
            <person name="Corradi N."/>
            <person name="Roux C."/>
            <person name="Martin F."/>
        </authorList>
    </citation>
    <scope>NUCLEOTIDE SEQUENCE [LARGE SCALE GENOMIC DNA]</scope>
    <source>
        <strain evidence="2 3">DAOM 197198</strain>
    </source>
</reference>
<comment type="caution">
    <text evidence="2">The sequence shown here is derived from an EMBL/GenBank/DDBJ whole genome shotgun (WGS) entry which is preliminary data.</text>
</comment>
<sequence length="733" mass="85426">METNETPLPPQINQQTKRKNPVEIHNYPKENIIQYFELGRSYTYNVIEEGYYPPANYLKYTKGQNFRIPDNYEIESSWGKPKKRQSVRCIIKYVEKNPVYWVYFGKAFQYHVKSEKSSSDAAGLYAKVLDPETKTRYSGPHFFGLHLEVLQQARDAHRQVTILKSFDNLTSTGQNNRAKKIAKSVYAIFDQTTTESCHSEDDPSLKSIEFNIKKKSFHFSVGKENTEELKHKARAAVQACDKGQITREGYRNLASISHDLPREWKVSAERKEITYEMNEIIPISLVNIAPPLSDNSLNSEVHINDAEIIDNMQQSIGKGGRRNIINILKYLIPDLVKKKVLDTTNPEIHLRISGDGRNVGRKVKQVMITCSIIDDIDNFHRPESHHTTILYPGIEKYETLHIVLEPLIVELRKLKEEGLKDDQGIKWKIELYFSSDWKFLAICLGMNAANSKYFCPWCEVSKEQQGDFSYEWTISKTMDQIRIDHTFYQGYIRPAIFDMIPLQNWVPDELHVMLRITDVLWRLVIDELKSRNTWGDRARNVIVEEMKHIDVKFHFWLEVGSTNWQYTSLMGQDKLIVLQHFNLAKLFPNSRAAQIRNLWNNFYSLHKAMKNPKTDAAQFSNDARAWLHQFLDSNYFYQASDITPYMHVLVYHIPEMMRIHHHFGLAAFSCSAVEKKNHQQVSYFFKKTTKDGGTGKGRKSAIVDILEHENRVLYFNNHSEIDSIQLPKRLCLK</sequence>
<dbReference type="VEuPathDB" id="FungiDB:RhiirFUN_001824"/>
<feature type="region of interest" description="Disordered" evidence="1">
    <location>
        <begin position="1"/>
        <end position="21"/>
    </location>
</feature>
<feature type="compositionally biased region" description="Polar residues" evidence="1">
    <location>
        <begin position="1"/>
        <end position="15"/>
    </location>
</feature>
<dbReference type="EMBL" id="AUPC02000166">
    <property type="protein sequence ID" value="POG67733.1"/>
    <property type="molecule type" value="Genomic_DNA"/>
</dbReference>
<reference evidence="2 3" key="2">
    <citation type="journal article" date="2018" name="New Phytol.">
        <title>High intraspecific genome diversity in the model arbuscular mycorrhizal symbiont Rhizophagus irregularis.</title>
        <authorList>
            <person name="Chen E.C.H."/>
            <person name="Morin E."/>
            <person name="Beaudet D."/>
            <person name="Noel J."/>
            <person name="Yildirir G."/>
            <person name="Ndikumana S."/>
            <person name="Charron P."/>
            <person name="St-Onge C."/>
            <person name="Giorgi J."/>
            <person name="Kruger M."/>
            <person name="Marton T."/>
            <person name="Ropars J."/>
            <person name="Grigoriev I.V."/>
            <person name="Hainaut M."/>
            <person name="Henrissat B."/>
            <person name="Roux C."/>
            <person name="Martin F."/>
            <person name="Corradi N."/>
        </authorList>
    </citation>
    <scope>NUCLEOTIDE SEQUENCE [LARGE SCALE GENOMIC DNA]</scope>
    <source>
        <strain evidence="2 3">DAOM 197198</strain>
    </source>
</reference>
<dbReference type="PANTHER" id="PTHR31424">
    <property type="entry name" value="PROTEIN CBG23806"/>
    <property type="match status" value="1"/>
</dbReference>
<accession>A0A2P4PQU2</accession>